<keyword evidence="1" id="KW-0240">DNA-directed RNA polymerase</keyword>
<evidence type="ECO:0000256" key="6">
    <source>
        <dbReference type="ARBA" id="ARBA00023163"/>
    </source>
</evidence>
<dbReference type="Pfam" id="PF13362">
    <property type="entry name" value="Toprim_3"/>
    <property type="match status" value="1"/>
</dbReference>
<dbReference type="CDD" id="cd01029">
    <property type="entry name" value="TOPRIM_primases"/>
    <property type="match status" value="1"/>
</dbReference>
<evidence type="ECO:0000259" key="7">
    <source>
        <dbReference type="Pfam" id="PF13362"/>
    </source>
</evidence>
<accession>A0ABT5WXS3</accession>
<feature type="domain" description="Toprim" evidence="7">
    <location>
        <begin position="190"/>
        <end position="275"/>
    </location>
</feature>
<dbReference type="SUPFAM" id="SSF57783">
    <property type="entry name" value="Zinc beta-ribbon"/>
    <property type="match status" value="1"/>
</dbReference>
<keyword evidence="6" id="KW-0804">Transcription</keyword>
<dbReference type="InterPro" id="IPR006171">
    <property type="entry name" value="TOPRIM_dom"/>
</dbReference>
<comment type="caution">
    <text evidence="9">The sequence shown here is derived from an EMBL/GenBank/DDBJ whole genome shotgun (WGS) entry which is preliminary data.</text>
</comment>
<evidence type="ECO:0000256" key="5">
    <source>
        <dbReference type="ARBA" id="ARBA00022705"/>
    </source>
</evidence>
<sequence length="289" mass="31756">MALVVLKPSQDLVDLVGSLGGTWHGRTAMCLCPVHADRTPSLSIRQGNRGILVTCFAGCDREDILRELQRVPSRGRFAYTDREGGQTGNATRLWDEGLPVEGTLAERYLAIRHLWPITEDLRFHPRCPYRPKPWTTYHPALLVAVREGLRLTAVQRIFLDPSTARYRMKLMLGRPARGAWRGGGQGRGILALAEGFETARAFTMLRELPCWASLGAKRLDQILLPPGLTSLILAVDNDAEGERAADRATARYSRPGLTIAREAPAGHKDWAEALEAAIGAGADHKPPSV</sequence>
<evidence type="ECO:0000259" key="8">
    <source>
        <dbReference type="Pfam" id="PF23639"/>
    </source>
</evidence>
<gene>
    <name evidence="9" type="ORF">PYV00_23700</name>
</gene>
<feature type="domain" description="DUF7146" evidence="8">
    <location>
        <begin position="86"/>
        <end position="181"/>
    </location>
</feature>
<keyword evidence="3" id="KW-0808">Transferase</keyword>
<dbReference type="InterPro" id="IPR034154">
    <property type="entry name" value="TOPRIM_DnaG/twinkle"/>
</dbReference>
<dbReference type="Proteomes" id="UP001216253">
    <property type="component" value="Unassembled WGS sequence"/>
</dbReference>
<evidence type="ECO:0000313" key="10">
    <source>
        <dbReference type="Proteomes" id="UP001216253"/>
    </source>
</evidence>
<dbReference type="InterPro" id="IPR036977">
    <property type="entry name" value="DNA_primase_Znf_CHC2"/>
</dbReference>
<dbReference type="Gene3D" id="3.90.580.10">
    <property type="entry name" value="Zinc finger, CHC2-type domain"/>
    <property type="match status" value="1"/>
</dbReference>
<proteinExistence type="predicted"/>
<keyword evidence="10" id="KW-1185">Reference proteome</keyword>
<evidence type="ECO:0000256" key="3">
    <source>
        <dbReference type="ARBA" id="ARBA00022679"/>
    </source>
</evidence>
<protein>
    <submittedName>
        <fullName evidence="9">Toprim domain-containing protein</fullName>
    </submittedName>
</protein>
<dbReference type="EMBL" id="JARESE010000098">
    <property type="protein sequence ID" value="MDE8654702.1"/>
    <property type="molecule type" value="Genomic_DNA"/>
</dbReference>
<dbReference type="Pfam" id="PF23639">
    <property type="entry name" value="DUF7146"/>
    <property type="match status" value="1"/>
</dbReference>
<evidence type="ECO:0000256" key="1">
    <source>
        <dbReference type="ARBA" id="ARBA00022478"/>
    </source>
</evidence>
<keyword evidence="2" id="KW-0639">Primosome</keyword>
<evidence type="ECO:0000256" key="2">
    <source>
        <dbReference type="ARBA" id="ARBA00022515"/>
    </source>
</evidence>
<organism evidence="9 10">
    <name type="scientific">Novosphingobium album</name>
    <name type="common">ex Liu et al. 2023</name>
    <dbReference type="NCBI Taxonomy" id="3031130"/>
    <lineage>
        <taxon>Bacteria</taxon>
        <taxon>Pseudomonadati</taxon>
        <taxon>Pseudomonadota</taxon>
        <taxon>Alphaproteobacteria</taxon>
        <taxon>Sphingomonadales</taxon>
        <taxon>Sphingomonadaceae</taxon>
        <taxon>Novosphingobium</taxon>
    </lineage>
</organism>
<keyword evidence="4" id="KW-0548">Nucleotidyltransferase</keyword>
<reference evidence="9 10" key="1">
    <citation type="submission" date="2023-03" db="EMBL/GenBank/DDBJ databases">
        <title>NovoSphingobium album sp. nov. isolated from polycyclic aromatic hydrocarbons- and heavy-metal polluted soil.</title>
        <authorList>
            <person name="Liu Z."/>
            <person name="Wang K."/>
        </authorList>
    </citation>
    <scope>NUCLEOTIDE SEQUENCE [LARGE SCALE GENOMIC DNA]</scope>
    <source>
        <strain evidence="9 10">H3SJ31-1</strain>
    </source>
</reference>
<dbReference type="InterPro" id="IPR055570">
    <property type="entry name" value="DUF7146"/>
</dbReference>
<name>A0ABT5WXS3_9SPHN</name>
<evidence type="ECO:0000313" key="9">
    <source>
        <dbReference type="EMBL" id="MDE8654702.1"/>
    </source>
</evidence>
<evidence type="ECO:0000256" key="4">
    <source>
        <dbReference type="ARBA" id="ARBA00022695"/>
    </source>
</evidence>
<keyword evidence="5" id="KW-0235">DNA replication</keyword>
<dbReference type="RefSeq" id="WP_275230823.1">
    <property type="nucleotide sequence ID" value="NZ_JARESE010000098.1"/>
</dbReference>